<name>A0ACA9MAA9_9GLOM</name>
<organism evidence="1 2">
    <name type="scientific">Dentiscutata heterogama</name>
    <dbReference type="NCBI Taxonomy" id="1316150"/>
    <lineage>
        <taxon>Eukaryota</taxon>
        <taxon>Fungi</taxon>
        <taxon>Fungi incertae sedis</taxon>
        <taxon>Mucoromycota</taxon>
        <taxon>Glomeromycotina</taxon>
        <taxon>Glomeromycetes</taxon>
        <taxon>Diversisporales</taxon>
        <taxon>Gigasporaceae</taxon>
        <taxon>Dentiscutata</taxon>
    </lineage>
</organism>
<sequence length="543" mass="61223">MFTLRRIDMFTTRGTTGRSVLDHDFKRITRTFSNPSQQSIILKQERVVSSMEIDNSRRSSFSEIRTAEFVSYCKDQDLNKQITGNVHHKDGDENSINVDKSSTNVKEKNVSIISVPSDDVMEGLLDPKTAEVIDSMPSDNRGDVGDFELGEFNDDDTQNLEENGLRHTLEESTTNNSCLERHDGVDNLKYVNDTIESVTRNDSSAGETNKLNEKDEQSSGESTKIIDLNKKFNEKIEMIERAFIDGTMALRTALIAFRDLMELLPKDVQQRISESSGNINVHEIPHGVNADIFPPSSSVTTVQETPNETDTNISLETDETFSAPPSQNVILTPESSSPSSDGPNILLTPEPERPSLKRKGKQIESQDEKRRAVNEYSPKRPRSAFNYFMQDIYSSGGTAHVTPKERFKFVRKKWKEVPEPEKDKYLEMAYADRKRYEREIASKELRLRHDKPSEGERELLYVLVPTPTHQVLSAYQDYRDTLASSSTTSSNQLGQSCHEDDINTTNDTAETDNIVQDEEGSTSVAINHSSNNNEVGAFVDQVN</sequence>
<accession>A0ACA9MAA9</accession>
<evidence type="ECO:0000313" key="1">
    <source>
        <dbReference type="EMBL" id="CAG8578234.1"/>
    </source>
</evidence>
<dbReference type="Proteomes" id="UP000789702">
    <property type="component" value="Unassembled WGS sequence"/>
</dbReference>
<proteinExistence type="predicted"/>
<reference evidence="1" key="1">
    <citation type="submission" date="2021-06" db="EMBL/GenBank/DDBJ databases">
        <authorList>
            <person name="Kallberg Y."/>
            <person name="Tangrot J."/>
            <person name="Rosling A."/>
        </authorList>
    </citation>
    <scope>NUCLEOTIDE SEQUENCE</scope>
    <source>
        <strain evidence="1">IL203A</strain>
    </source>
</reference>
<dbReference type="EMBL" id="CAJVPU010007912">
    <property type="protein sequence ID" value="CAG8578234.1"/>
    <property type="molecule type" value="Genomic_DNA"/>
</dbReference>
<comment type="caution">
    <text evidence="1">The sequence shown here is derived from an EMBL/GenBank/DDBJ whole genome shotgun (WGS) entry which is preliminary data.</text>
</comment>
<gene>
    <name evidence="1" type="ORF">DHETER_LOCUS6356</name>
</gene>
<keyword evidence="2" id="KW-1185">Reference proteome</keyword>
<evidence type="ECO:0000313" key="2">
    <source>
        <dbReference type="Proteomes" id="UP000789702"/>
    </source>
</evidence>
<protein>
    <submittedName>
        <fullName evidence="1">15415_t:CDS:1</fullName>
    </submittedName>
</protein>